<accession>Q1QLS1</accession>
<name>Q1QLS1_NITHX</name>
<dbReference type="EMBL" id="CP000319">
    <property type="protein sequence ID" value="ABE62826.1"/>
    <property type="molecule type" value="Genomic_DNA"/>
</dbReference>
<dbReference type="KEGG" id="nha:Nham_2028"/>
<dbReference type="AlphaFoldDB" id="Q1QLS1"/>
<keyword evidence="2" id="KW-1185">Reference proteome</keyword>
<dbReference type="STRING" id="323097.Nham_2028"/>
<sequence length="88" mass="9786">MRHPHLLETPMTIKVNSPAAYNGRLVKVASISGAEAEVVWIGRDGEIEVRDVWVGELVSFEDAMNPQTSWSAASALEHESKIRAWRAE</sequence>
<gene>
    <name evidence="1" type="ordered locus">Nham_2028</name>
</gene>
<proteinExistence type="predicted"/>
<evidence type="ECO:0000313" key="2">
    <source>
        <dbReference type="Proteomes" id="UP000001953"/>
    </source>
</evidence>
<protein>
    <submittedName>
        <fullName evidence="1">Uncharacterized protein</fullName>
    </submittedName>
</protein>
<dbReference type="eggNOG" id="ENOG50319HZ">
    <property type="taxonomic scope" value="Bacteria"/>
</dbReference>
<dbReference type="Proteomes" id="UP000001953">
    <property type="component" value="Chromosome"/>
</dbReference>
<dbReference type="HOGENOM" id="CLU_2618547_0_0_5"/>
<reference evidence="1 2" key="1">
    <citation type="submission" date="2006-03" db="EMBL/GenBank/DDBJ databases">
        <title>Complete sequence of chromosome of Nitrobacter hamburgensis X14.</title>
        <authorList>
            <consortium name="US DOE Joint Genome Institute"/>
            <person name="Copeland A."/>
            <person name="Lucas S."/>
            <person name="Lapidus A."/>
            <person name="Barry K."/>
            <person name="Detter J.C."/>
            <person name="Glavina del Rio T."/>
            <person name="Hammon N."/>
            <person name="Israni S."/>
            <person name="Dalin E."/>
            <person name="Tice H."/>
            <person name="Pitluck S."/>
            <person name="Chain P."/>
            <person name="Malfatti S."/>
            <person name="Shin M."/>
            <person name="Vergez L."/>
            <person name="Schmutz J."/>
            <person name="Larimer F."/>
            <person name="Land M."/>
            <person name="Hauser L."/>
            <person name="Kyrpides N."/>
            <person name="Ivanova N."/>
            <person name="Ward B."/>
            <person name="Arp D."/>
            <person name="Klotz M."/>
            <person name="Stein L."/>
            <person name="O'Mullan G."/>
            <person name="Starkenburg S."/>
            <person name="Sayavedra L."/>
            <person name="Poret-Peterson A.T."/>
            <person name="Gentry M.E."/>
            <person name="Bruce D."/>
            <person name="Richardson P."/>
        </authorList>
    </citation>
    <scope>NUCLEOTIDE SEQUENCE [LARGE SCALE GENOMIC DNA]</scope>
    <source>
        <strain evidence="2">DSM 10229 / NCIMB 13809 / X14</strain>
    </source>
</reference>
<organism evidence="1 2">
    <name type="scientific">Nitrobacter hamburgensis (strain DSM 10229 / NCIMB 13809 / X14)</name>
    <dbReference type="NCBI Taxonomy" id="323097"/>
    <lineage>
        <taxon>Bacteria</taxon>
        <taxon>Pseudomonadati</taxon>
        <taxon>Pseudomonadota</taxon>
        <taxon>Alphaproteobacteria</taxon>
        <taxon>Hyphomicrobiales</taxon>
        <taxon>Nitrobacteraceae</taxon>
        <taxon>Nitrobacter</taxon>
    </lineage>
</organism>
<evidence type="ECO:0000313" key="1">
    <source>
        <dbReference type="EMBL" id="ABE62826.1"/>
    </source>
</evidence>